<gene>
    <name evidence="1" type="ORF">UFOVP560_5</name>
</gene>
<accession>A0A6J5N1Y4</accession>
<proteinExistence type="predicted"/>
<sequence>MATTIITGRDITFTIDSDNFDAQATSAILTVDSTINTFQTLDGKAYFTTDSQGSFAVEMLADWGATGSLCEALWTAASSAPNTALPVVLVADTGASFAFSVQPIFPSAGGSAPDAQTVSLTFTCVTTPVLTIS</sequence>
<organism evidence="1">
    <name type="scientific">uncultured Caudovirales phage</name>
    <dbReference type="NCBI Taxonomy" id="2100421"/>
    <lineage>
        <taxon>Viruses</taxon>
        <taxon>Duplodnaviria</taxon>
        <taxon>Heunggongvirae</taxon>
        <taxon>Uroviricota</taxon>
        <taxon>Caudoviricetes</taxon>
        <taxon>Peduoviridae</taxon>
        <taxon>Maltschvirus</taxon>
        <taxon>Maltschvirus maltsch</taxon>
    </lineage>
</organism>
<reference evidence="1" key="1">
    <citation type="submission" date="2020-04" db="EMBL/GenBank/DDBJ databases">
        <authorList>
            <person name="Chiriac C."/>
            <person name="Salcher M."/>
            <person name="Ghai R."/>
            <person name="Kavagutti S V."/>
        </authorList>
    </citation>
    <scope>NUCLEOTIDE SEQUENCE</scope>
</reference>
<protein>
    <submittedName>
        <fullName evidence="1">Uncharacterized protein</fullName>
    </submittedName>
</protein>
<evidence type="ECO:0000313" key="1">
    <source>
        <dbReference type="EMBL" id="CAB4149909.1"/>
    </source>
</evidence>
<name>A0A6J5N1Y4_9CAUD</name>
<dbReference type="EMBL" id="LR796536">
    <property type="protein sequence ID" value="CAB4149909.1"/>
    <property type="molecule type" value="Genomic_DNA"/>
</dbReference>